<keyword evidence="2" id="KW-1185">Reference proteome</keyword>
<organism evidence="1 2">
    <name type="scientific">Cichorium intybus</name>
    <name type="common">Chicory</name>
    <dbReference type="NCBI Taxonomy" id="13427"/>
    <lineage>
        <taxon>Eukaryota</taxon>
        <taxon>Viridiplantae</taxon>
        <taxon>Streptophyta</taxon>
        <taxon>Embryophyta</taxon>
        <taxon>Tracheophyta</taxon>
        <taxon>Spermatophyta</taxon>
        <taxon>Magnoliopsida</taxon>
        <taxon>eudicotyledons</taxon>
        <taxon>Gunneridae</taxon>
        <taxon>Pentapetalae</taxon>
        <taxon>asterids</taxon>
        <taxon>campanulids</taxon>
        <taxon>Asterales</taxon>
        <taxon>Asteraceae</taxon>
        <taxon>Cichorioideae</taxon>
        <taxon>Cichorieae</taxon>
        <taxon>Cichoriinae</taxon>
        <taxon>Cichorium</taxon>
    </lineage>
</organism>
<accession>A0ACB9CUT5</accession>
<dbReference type="Proteomes" id="UP001055811">
    <property type="component" value="Linkage Group LG05"/>
</dbReference>
<name>A0ACB9CUT5_CICIN</name>
<evidence type="ECO:0000313" key="2">
    <source>
        <dbReference type="Proteomes" id="UP001055811"/>
    </source>
</evidence>
<reference evidence="1 2" key="2">
    <citation type="journal article" date="2022" name="Mol. Ecol. Resour.">
        <title>The genomes of chicory, endive, great burdock and yacon provide insights into Asteraceae paleo-polyploidization history and plant inulin production.</title>
        <authorList>
            <person name="Fan W."/>
            <person name="Wang S."/>
            <person name="Wang H."/>
            <person name="Wang A."/>
            <person name="Jiang F."/>
            <person name="Liu H."/>
            <person name="Zhao H."/>
            <person name="Xu D."/>
            <person name="Zhang Y."/>
        </authorList>
    </citation>
    <scope>NUCLEOTIDE SEQUENCE [LARGE SCALE GENOMIC DNA]</scope>
    <source>
        <strain evidence="2">cv. Punajuju</strain>
        <tissue evidence="1">Leaves</tissue>
    </source>
</reference>
<dbReference type="EMBL" id="CM042013">
    <property type="protein sequence ID" value="KAI3738069.1"/>
    <property type="molecule type" value="Genomic_DNA"/>
</dbReference>
<protein>
    <submittedName>
        <fullName evidence="1">Uncharacterized protein</fullName>
    </submittedName>
</protein>
<reference evidence="2" key="1">
    <citation type="journal article" date="2022" name="Mol. Ecol. Resour.">
        <title>The genomes of chicory, endive, great burdock and yacon provide insights into Asteraceae palaeo-polyploidization history and plant inulin production.</title>
        <authorList>
            <person name="Fan W."/>
            <person name="Wang S."/>
            <person name="Wang H."/>
            <person name="Wang A."/>
            <person name="Jiang F."/>
            <person name="Liu H."/>
            <person name="Zhao H."/>
            <person name="Xu D."/>
            <person name="Zhang Y."/>
        </authorList>
    </citation>
    <scope>NUCLEOTIDE SEQUENCE [LARGE SCALE GENOMIC DNA]</scope>
    <source>
        <strain evidence="2">cv. Punajuju</strain>
    </source>
</reference>
<evidence type="ECO:0000313" key="1">
    <source>
        <dbReference type="EMBL" id="KAI3738069.1"/>
    </source>
</evidence>
<comment type="caution">
    <text evidence="1">The sequence shown here is derived from an EMBL/GenBank/DDBJ whole genome shotgun (WGS) entry which is preliminary data.</text>
</comment>
<gene>
    <name evidence="1" type="ORF">L2E82_28087</name>
</gene>
<sequence length="92" mass="9440">MDEGSSEEGGRVGRVGSPSPGIGCADGVASAGTNGAAREEENGWKLLSRGLSHQRRDWEVEEGRVGDGSPSPEVVGCGWVFATGEDDGPPVE</sequence>
<proteinExistence type="predicted"/>